<dbReference type="CDD" id="cd20737">
    <property type="entry name" value="PoNe_HINT"/>
    <property type="match status" value="1"/>
</dbReference>
<keyword evidence="1" id="KW-0732">Signal</keyword>
<evidence type="ECO:0000256" key="1">
    <source>
        <dbReference type="SAM" id="SignalP"/>
    </source>
</evidence>
<gene>
    <name evidence="2" type="ORF">RSSM_03354</name>
</gene>
<feature type="signal peptide" evidence="1">
    <location>
        <begin position="1"/>
        <end position="23"/>
    </location>
</feature>
<protein>
    <submittedName>
        <fullName evidence="2">Membrane protein</fullName>
    </submittedName>
</protein>
<dbReference type="Proteomes" id="UP000011885">
    <property type="component" value="Unassembled WGS sequence"/>
</dbReference>
<comment type="caution">
    <text evidence="2">The sequence shown here is derived from an EMBL/GenBank/DDBJ whole genome shotgun (WGS) entry which is preliminary data.</text>
</comment>
<proteinExistence type="predicted"/>
<evidence type="ECO:0000313" key="2">
    <source>
        <dbReference type="EMBL" id="EMI55217.1"/>
    </source>
</evidence>
<dbReference type="PROSITE" id="PS51257">
    <property type="entry name" value="PROKAR_LIPOPROTEIN"/>
    <property type="match status" value="1"/>
</dbReference>
<reference evidence="2 3" key="1">
    <citation type="journal article" date="2013" name="Mar. Genomics">
        <title>Expression of sulfatases in Rhodopirellula baltica and the diversity of sulfatases in the genus Rhodopirellula.</title>
        <authorList>
            <person name="Wegner C.E."/>
            <person name="Richter-Heitmann T."/>
            <person name="Klindworth A."/>
            <person name="Klockow C."/>
            <person name="Richter M."/>
            <person name="Achstetter T."/>
            <person name="Glockner F.O."/>
            <person name="Harder J."/>
        </authorList>
    </citation>
    <scope>NUCLEOTIDE SEQUENCE [LARGE SCALE GENOMIC DNA]</scope>
    <source>
        <strain evidence="2 3">SM41</strain>
    </source>
</reference>
<organism evidence="2 3">
    <name type="scientific">Rhodopirellula sallentina SM41</name>
    <dbReference type="NCBI Taxonomy" id="1263870"/>
    <lineage>
        <taxon>Bacteria</taxon>
        <taxon>Pseudomonadati</taxon>
        <taxon>Planctomycetota</taxon>
        <taxon>Planctomycetia</taxon>
        <taxon>Pirellulales</taxon>
        <taxon>Pirellulaceae</taxon>
        <taxon>Rhodopirellula</taxon>
    </lineage>
</organism>
<keyword evidence="3" id="KW-1185">Reference proteome</keyword>
<evidence type="ECO:0000313" key="3">
    <source>
        <dbReference type="Proteomes" id="UP000011885"/>
    </source>
</evidence>
<name>M5U199_9BACT</name>
<sequence>MQKSPIILLALVLLGCGPTGLLAQGTMLQSGPFVDHPVAHPATSRSAGNWRTSVGAWGENFADQSLRLRGFNEIHEIKHGANNGIDRVAVKRGLSGRIKDVRFVEVKTTRSSKPKLGQTRYGGKQMSRRWLAANLRIMRNSGDPSQKKLALDISRFRKAVGVPIESMGEVMHVNTKTGKLTGYAADGRAMRYGQSIERLLKDIQARASSTTARNWAARALAGLDQINASSMSDYLGKTAAQQSKRSLVSASSQNAQSTKAARTAVLRQSKNELAPTIIKRSAGRIAIFVAVAVDAKEIFDVEYAYRSGAISLRQRNIQLATSAGGMTGAFAGGATGAAIGAVIGVEFFGVGALPGSIIGGIIGGVGGYFGGSKVGAYGATAWYESIDETVRDKFELSWLNGNGIGK</sequence>
<accession>M5U199</accession>
<dbReference type="EMBL" id="ANOH01000224">
    <property type="protein sequence ID" value="EMI55217.1"/>
    <property type="molecule type" value="Genomic_DNA"/>
</dbReference>
<feature type="chain" id="PRO_5004073113" evidence="1">
    <location>
        <begin position="24"/>
        <end position="406"/>
    </location>
</feature>
<dbReference type="PATRIC" id="fig|1263870.3.peg.3566"/>
<dbReference type="AlphaFoldDB" id="M5U199"/>